<dbReference type="GO" id="GO:0042593">
    <property type="term" value="P:glucose homeostasis"/>
    <property type="evidence" value="ECO:0000315"/>
    <property type="project" value="FlyBase"/>
</dbReference>
<dbReference type="BioGRID-ORCS" id="36853">
    <property type="hits" value="0 hits in 1 CRISPR screen"/>
</dbReference>
<dbReference type="GO" id="GO:0009267">
    <property type="term" value="P:cellular response to starvation"/>
    <property type="evidence" value="ECO:0000270"/>
    <property type="project" value="FlyBase"/>
</dbReference>
<dbReference type="CTD" id="36853"/>
<reference evidence="2 4" key="10">
    <citation type="journal article" date="2015" name="G3 (Bethesda)">
        <title>Gene Model Annotations for Drosophila melanogaster: The Rule-Benders.</title>
        <authorList>
            <consortium name="FlyBase Consortium"/>
            <person name="Crosby M.A."/>
            <person name="Gramates L.S."/>
            <person name="Dos Santos G."/>
            <person name="Matthews B.B."/>
            <person name="St Pierre S.E."/>
            <person name="Zhou P."/>
            <person name="Schroeder A.J."/>
            <person name="Falls K."/>
            <person name="Emmert D.B."/>
            <person name="Russo S.M."/>
            <person name="Gelbart W.M."/>
            <person name="null"/>
        </authorList>
    </citation>
    <scope>NUCLEOTIDE SEQUENCE [LARGE SCALE GENOMIC DNA]</scope>
    <source>
        <strain evidence="4">Berkeley</strain>
    </source>
</reference>
<keyword evidence="1" id="KW-0732">Signal</keyword>
<reference evidence="2 4" key="4">
    <citation type="journal article" date="2002" name="Genome Biol.">
        <title>The transposable elements of the Drosophila melanogaster euchromatin: a genomics perspective.</title>
        <authorList>
            <person name="Kaminker J.S."/>
            <person name="Bergman C.M."/>
            <person name="Kronmiller B."/>
            <person name="Carlson J."/>
            <person name="Svirskas R."/>
            <person name="Patel S."/>
            <person name="Frise E."/>
            <person name="Wheeler D.A."/>
            <person name="Lewis S.E."/>
            <person name="Rubin G.M."/>
            <person name="Ashburner M."/>
            <person name="Celniker S.E."/>
        </authorList>
    </citation>
    <scope>NUCLEOTIDE SEQUENCE [LARGE SCALE GENOMIC DNA]</scope>
    <source>
        <strain evidence="4">Berkeley</strain>
    </source>
</reference>
<feature type="signal peptide" evidence="1">
    <location>
        <begin position="1"/>
        <end position="38"/>
    </location>
</feature>
<dbReference type="Bgee" id="FBgn0034140">
    <property type="expression patterns" value="Expressed in fat body cell in male reproductive gland and 80 other cell types or tissues"/>
</dbReference>
<protein>
    <submittedName>
        <fullName evidence="2">Limostatin, isoform B</fullName>
    </submittedName>
</protein>
<reference evidence="2 4" key="8">
    <citation type="journal article" date="2007" name="Science">
        <title>Sequence finishing and mapping of Drosophila melanogaster heterochromatin.</title>
        <authorList>
            <person name="Hoskins R.A."/>
            <person name="Carlson J.W."/>
            <person name="Kennedy C."/>
            <person name="Acevedo D."/>
            <person name="Evans-Holm M."/>
            <person name="Frise E."/>
            <person name="Wan K.H."/>
            <person name="Park S."/>
            <person name="Mendez-Lago M."/>
            <person name="Rossi F."/>
            <person name="Villasante A."/>
            <person name="Dimitri P."/>
            <person name="Karpen G.H."/>
            <person name="Celniker S.E."/>
        </authorList>
    </citation>
    <scope>NUCLEOTIDE SEQUENCE [LARGE SCALE GENOMIC DNA]</scope>
    <source>
        <strain evidence="4">Berkeley</strain>
    </source>
</reference>
<evidence type="ECO:0000256" key="1">
    <source>
        <dbReference type="SAM" id="SignalP"/>
    </source>
</evidence>
<dbReference type="FunCoup" id="A0A0B4K762">
    <property type="interactions" value="1"/>
</dbReference>
<dbReference type="VEuPathDB" id="VectorBase:FBgn0034140"/>
<dbReference type="PaxDb" id="7227-FBpp0297147"/>
<dbReference type="InParanoid" id="A0A0B4K762"/>
<dbReference type="RefSeq" id="NP_001246368.1">
    <property type="nucleotide sequence ID" value="NM_001259439.2"/>
</dbReference>
<dbReference type="ExpressionAtlas" id="A0A0B4K762">
    <property type="expression patterns" value="baseline and differential"/>
</dbReference>
<reference evidence="2 4" key="11">
    <citation type="journal article" date="2015" name="Genome Res.">
        <title>The Release 6 reference sequence of the Drosophila melanogaster genome.</title>
        <authorList>
            <person name="Hoskins R.A."/>
            <person name="Carlson J.W."/>
            <person name="Wan K.H."/>
            <person name="Park S."/>
            <person name="Mendez I."/>
            <person name="Galle S.E."/>
            <person name="Booth B.W."/>
            <person name="Pfeiffer B.D."/>
            <person name="George R.A."/>
            <person name="Svirskas R."/>
            <person name="Krzywinski M."/>
            <person name="Schein J."/>
            <person name="Accardo M.C."/>
            <person name="Damia E."/>
            <person name="Messina G."/>
            <person name="Mendez-Lago M."/>
            <person name="de Pablos B."/>
            <person name="Demakova O.V."/>
            <person name="Andreyeva E.N."/>
            <person name="Boldyreva L.V."/>
            <person name="Marra M."/>
            <person name="Carvalho A.B."/>
            <person name="Dimitri P."/>
            <person name="Villasante A."/>
            <person name="Zhimulev I.F."/>
            <person name="Rubin G.M."/>
            <person name="Karpen G.H."/>
            <person name="Celniker S.E."/>
        </authorList>
    </citation>
    <scope>NUCLEOTIDE SEQUENCE [LARGE SCALE GENOMIC DNA]</scope>
    <source>
        <strain evidence="4">Berkeley</strain>
    </source>
</reference>
<dbReference type="KEGG" id="dme:Dmel_CG8317"/>
<dbReference type="STRING" id="7227.FBpp0297147"/>
<accession>A0A0B4K762</accession>
<dbReference type="GO" id="GO:0090278">
    <property type="term" value="P:negative regulation of peptide hormone secretion"/>
    <property type="evidence" value="ECO:0000315"/>
    <property type="project" value="FlyBase"/>
</dbReference>
<dbReference type="GO" id="GO:0070328">
    <property type="term" value="P:triglyceride homeostasis"/>
    <property type="evidence" value="ECO:0000315"/>
    <property type="project" value="FlyBase"/>
</dbReference>
<reference evidence="2 4" key="7">
    <citation type="journal article" date="2007" name="Science">
        <title>The Release 5.1 annotation of Drosophila melanogaster heterochromatin.</title>
        <authorList>
            <person name="Smith C.D."/>
            <person name="Shu S."/>
            <person name="Mungall C.J."/>
            <person name="Karpen G.H."/>
        </authorList>
    </citation>
    <scope>NUCLEOTIDE SEQUENCE [LARGE SCALE GENOMIC DNA]</scope>
    <source>
        <strain evidence="4">Berkeley</strain>
    </source>
</reference>
<reference evidence="2 4" key="6">
    <citation type="journal article" date="2005" name="PLoS Comput. Biol.">
        <title>Combined evidence annotation of transposable elements in genome sequences.</title>
        <authorList>
            <person name="Quesneville H."/>
            <person name="Bergman C.M."/>
            <person name="Andrieu O."/>
            <person name="Autard D."/>
            <person name="Nouaud D."/>
            <person name="Ashburner M."/>
            <person name="Anxolabehere D."/>
        </authorList>
    </citation>
    <scope>NUCLEOTIDE SEQUENCE [LARGE SCALE GENOMIC DNA]</scope>
    <source>
        <strain evidence="4">Berkeley</strain>
    </source>
</reference>
<name>A0A0B4K762_DROME</name>
<organism evidence="2 4">
    <name type="scientific">Drosophila melanogaster</name>
    <name type="common">Fruit fly</name>
    <dbReference type="NCBI Taxonomy" id="7227"/>
    <lineage>
        <taxon>Eukaryota</taxon>
        <taxon>Metazoa</taxon>
        <taxon>Ecdysozoa</taxon>
        <taxon>Arthropoda</taxon>
        <taxon>Hexapoda</taxon>
        <taxon>Insecta</taxon>
        <taxon>Pterygota</taxon>
        <taxon>Neoptera</taxon>
        <taxon>Endopterygota</taxon>
        <taxon>Diptera</taxon>
        <taxon>Brachycera</taxon>
        <taxon>Muscomorpha</taxon>
        <taxon>Ephydroidea</taxon>
        <taxon>Drosophilidae</taxon>
        <taxon>Drosophila</taxon>
        <taxon>Sophophora</taxon>
    </lineage>
</organism>
<dbReference type="PhylomeDB" id="A0A0B4K762"/>
<dbReference type="OMA" id="RHDLNRI"/>
<gene>
    <name evidence="2 3" type="primary">Lst</name>
    <name evidence="2" type="synonym">Dmel\CG8317</name>
    <name evidence="2" type="synonym">lst</name>
    <name evidence="2 3" type="ORF">CG8317</name>
    <name evidence="2" type="ORF">Dmel_CG8317</name>
</gene>
<dbReference type="OrthoDB" id="8036094at2759"/>
<dbReference type="AGR" id="FB:FBgn0034140"/>
<dbReference type="AlphaFoldDB" id="A0A0B4K762"/>
<proteinExistence type="predicted"/>
<keyword evidence="4" id="KW-1185">Reference proteome</keyword>
<feature type="chain" id="PRO_5002092743" evidence="1">
    <location>
        <begin position="39"/>
        <end position="152"/>
    </location>
</feature>
<dbReference type="Proteomes" id="UP000000803">
    <property type="component" value="Chromosome 2R"/>
</dbReference>
<evidence type="ECO:0000313" key="4">
    <source>
        <dbReference type="Proteomes" id="UP000000803"/>
    </source>
</evidence>
<reference evidence="2 4" key="2">
    <citation type="journal article" date="2002" name="Genome Biol.">
        <title>Finishing a whole-genome shotgun: release 3 of the Drosophila melanogaster euchromatic genome sequence.</title>
        <authorList>
            <person name="Celniker S.E."/>
            <person name="Wheeler D.A."/>
            <person name="Kronmiller B."/>
            <person name="Carlson J.W."/>
            <person name="Halpern A."/>
            <person name="Patel S."/>
            <person name="Adams M."/>
            <person name="Champe M."/>
            <person name="Dugan S.P."/>
            <person name="Frise E."/>
            <person name="Hodgson A."/>
            <person name="George R.A."/>
            <person name="Hoskins R.A."/>
            <person name="Laverty T."/>
            <person name="Muzny D.M."/>
            <person name="Nelson C.R."/>
            <person name="Pacleb J.M."/>
            <person name="Park S."/>
            <person name="Pfeiffer B.D."/>
            <person name="Richards S."/>
            <person name="Sodergren E.J."/>
            <person name="Svirskas R."/>
            <person name="Tabor P.E."/>
            <person name="Wan K."/>
            <person name="Stapleton M."/>
            <person name="Sutton G.G."/>
            <person name="Venter C."/>
            <person name="Weinstock G."/>
            <person name="Scherer S.E."/>
            <person name="Myers E.W."/>
            <person name="Gibbs R.A."/>
            <person name="Rubin G.M."/>
        </authorList>
    </citation>
    <scope>NUCLEOTIDE SEQUENCE [LARGE SCALE GENOMIC DNA]</scope>
    <source>
        <strain evidence="4">Berkeley</strain>
    </source>
</reference>
<reference evidence="2 4" key="5">
    <citation type="journal article" date="2002" name="Genome Biol.">
        <title>Heterochromatic sequences in a Drosophila whole-genome shotgun assembly.</title>
        <authorList>
            <person name="Hoskins R.A."/>
            <person name="Smith C.D."/>
            <person name="Carlson J.W."/>
            <person name="Carvalho A.B."/>
            <person name="Halpern A."/>
            <person name="Kaminker J.S."/>
            <person name="Kennedy C."/>
            <person name="Mungall C.J."/>
            <person name="Sullivan B.A."/>
            <person name="Sutton G.G."/>
            <person name="Yasuhara J.C."/>
            <person name="Wakimoto B.T."/>
            <person name="Myers E.W."/>
            <person name="Celniker S.E."/>
            <person name="Rubin G.M."/>
            <person name="Karpen G.H."/>
        </authorList>
    </citation>
    <scope>NUCLEOTIDE SEQUENCE [LARGE SCALE GENOMIC DNA]</scope>
    <source>
        <strain evidence="4">Berkeley</strain>
    </source>
</reference>
<dbReference type="FlyBase" id="FBgn0034140">
    <property type="gene designation" value="Lst"/>
</dbReference>
<dbReference type="EMBL" id="AE013599">
    <property type="protein sequence ID" value="AFH08121.1"/>
    <property type="molecule type" value="Genomic_DNA"/>
</dbReference>
<dbReference type="eggNOG" id="ENOG502TC2J">
    <property type="taxonomic scope" value="Eukaryota"/>
</dbReference>
<evidence type="ECO:0000313" key="3">
    <source>
        <dbReference type="FlyBase" id="FBgn0034140"/>
    </source>
</evidence>
<dbReference type="DNASU" id="36853"/>
<sequence length="152" mass="17884">MFAYTWQFPSLHSFLVPSLQLAPLILVILATTMTTTMAAPQQQEVPHALLDIETPNQFNYSPSPLAQPDSLRSKPYFDFLSTLYAHDTAKSNLFRPYSVRQRRDADVQKLSRPRRAIVFRPLFVYKQQEIRKQEIRDRNAQRRHDLNRLQRV</sequence>
<dbReference type="SMR" id="A0A0B4K762"/>
<dbReference type="GO" id="GO:0050848">
    <property type="term" value="P:regulation of calcium-mediated signaling"/>
    <property type="evidence" value="ECO:0000314"/>
    <property type="project" value="FlyBase"/>
</dbReference>
<reference evidence="2 4" key="1">
    <citation type="journal article" date="2000" name="Science">
        <title>The genome sequence of Drosophila melanogaster.</title>
        <authorList>
            <person name="Adams M.D."/>
            <person name="Celniker S.E."/>
            <person name="Holt R.A."/>
            <person name="Evans C.A."/>
            <person name="Gocayne J.D."/>
            <person name="Amanatides P.G."/>
            <person name="Scherer S.E."/>
            <person name="Li P.W."/>
            <person name="Hoskins R.A."/>
            <person name="Galle R.F."/>
            <person name="George R.A."/>
            <person name="Lewis S.E."/>
            <person name="Richards S."/>
            <person name="Ashburner M."/>
            <person name="Henderson S.N."/>
            <person name="Sutton G.G."/>
            <person name="Wortman J.R."/>
            <person name="Yandell M.D."/>
            <person name="Zhang Q."/>
            <person name="Chen L.X."/>
            <person name="Brandon R.C."/>
            <person name="Rogers Y.H."/>
            <person name="Blazej R.G."/>
            <person name="Champe M."/>
            <person name="Pfeiffer B.D."/>
            <person name="Wan K.H."/>
            <person name="Doyle C."/>
            <person name="Baxter E.G."/>
            <person name="Helt G."/>
            <person name="Nelson C.R."/>
            <person name="Gabor G.L."/>
            <person name="Abril J.F."/>
            <person name="Agbayani A."/>
            <person name="An H.J."/>
            <person name="Andrews-Pfannkoch C."/>
            <person name="Baldwin D."/>
            <person name="Ballew R.M."/>
            <person name="Basu A."/>
            <person name="Baxendale J."/>
            <person name="Bayraktaroglu L."/>
            <person name="Beasley E.M."/>
            <person name="Beeson K.Y."/>
            <person name="Benos P.V."/>
            <person name="Berman B.P."/>
            <person name="Bhandari D."/>
            <person name="Bolshakov S."/>
            <person name="Borkova D."/>
            <person name="Botchan M.R."/>
            <person name="Bouck J."/>
            <person name="Brokstein P."/>
            <person name="Brottier P."/>
            <person name="Burtis K.C."/>
            <person name="Busam D.A."/>
            <person name="Butler H."/>
            <person name="Cadieu E."/>
            <person name="Center A."/>
            <person name="Chandra I."/>
            <person name="Cherry J.M."/>
            <person name="Cawley S."/>
            <person name="Dahlke C."/>
            <person name="Davenport L.B."/>
            <person name="Davies P."/>
            <person name="de Pablos B."/>
            <person name="Delcher A."/>
            <person name="Deng Z."/>
            <person name="Mays A.D."/>
            <person name="Dew I."/>
            <person name="Dietz S.M."/>
            <person name="Dodson K."/>
            <person name="Doup L.E."/>
            <person name="Downes M."/>
            <person name="Dugan-Rocha S."/>
            <person name="Dunkov B.C."/>
            <person name="Dunn P."/>
            <person name="Durbin K.J."/>
            <person name="Evangelista C.C."/>
            <person name="Ferraz C."/>
            <person name="Ferriera S."/>
            <person name="Fleischmann W."/>
            <person name="Fosler C."/>
            <person name="Gabrielian A.E."/>
            <person name="Garg N.S."/>
            <person name="Gelbart W.M."/>
            <person name="Glasser K."/>
            <person name="Glodek A."/>
            <person name="Gong F."/>
            <person name="Gorrell J.H."/>
            <person name="Gu Z."/>
            <person name="Guan P."/>
            <person name="Harris M."/>
            <person name="Harris N.L."/>
            <person name="Harvey D."/>
            <person name="Heiman T.J."/>
            <person name="Hernandez J.R."/>
            <person name="Houck J."/>
            <person name="Hostin D."/>
            <person name="Houston K.A."/>
            <person name="Howland T.J."/>
            <person name="Wei M.H."/>
            <person name="Ibegwam C."/>
            <person name="Jalali M."/>
            <person name="Kalush F."/>
            <person name="Karpen G.H."/>
            <person name="Ke Z."/>
            <person name="Kennison J.A."/>
            <person name="Ketchum K.A."/>
            <person name="Kimmel B.E."/>
            <person name="Kodira C.D."/>
            <person name="Kraft C."/>
            <person name="Kravitz S."/>
            <person name="Kulp D."/>
            <person name="Lai Z."/>
            <person name="Lasko P."/>
            <person name="Lei Y."/>
            <person name="Levitsky A.A."/>
            <person name="Li J."/>
            <person name="Li Z."/>
            <person name="Liang Y."/>
            <person name="Lin X."/>
            <person name="Liu X."/>
            <person name="Mattei B."/>
            <person name="McIntosh T.C."/>
            <person name="McLeod M.P."/>
            <person name="McPherson D."/>
            <person name="Merkulov G."/>
            <person name="Milshina N.V."/>
            <person name="Mobarry C."/>
            <person name="Morris J."/>
            <person name="Moshrefi A."/>
            <person name="Mount S.M."/>
            <person name="Moy M."/>
            <person name="Murphy B."/>
            <person name="Murphy L."/>
            <person name="Muzny D.M."/>
            <person name="Nelson D.L."/>
            <person name="Nelson D.R."/>
            <person name="Nelson K.A."/>
            <person name="Nixon K."/>
            <person name="Nusskern D.R."/>
            <person name="Pacleb J.M."/>
            <person name="Palazzolo M."/>
            <person name="Pittman G.S."/>
            <person name="Pan S."/>
            <person name="Pollard J."/>
            <person name="Puri V."/>
            <person name="Reese M.G."/>
            <person name="Reinert K."/>
            <person name="Remington K."/>
            <person name="Saunders R.D."/>
            <person name="Scheeler F."/>
            <person name="Shen H."/>
            <person name="Shue B.C."/>
            <person name="Siden-Kiamos I."/>
            <person name="Simpson M."/>
            <person name="Skupski M.P."/>
            <person name="Smith T."/>
            <person name="Spier E."/>
            <person name="Spradling A.C."/>
            <person name="Stapleton M."/>
            <person name="Strong R."/>
            <person name="Sun E."/>
            <person name="Svirskas R."/>
            <person name="Tector C."/>
            <person name="Turner R."/>
            <person name="Venter E."/>
            <person name="Wang A.H."/>
            <person name="Wang X."/>
            <person name="Wang Z.Y."/>
            <person name="Wassarman D.A."/>
            <person name="Weinstock G.M."/>
            <person name="Weissenbach J."/>
            <person name="Williams S.M."/>
            <person name="WoodageT"/>
            <person name="Worley K.C."/>
            <person name="Wu D."/>
            <person name="Yang S."/>
            <person name="Yao Q.A."/>
            <person name="Ye J."/>
            <person name="Yeh R.F."/>
            <person name="Zaveri J.S."/>
            <person name="Zhan M."/>
            <person name="Zhang G."/>
            <person name="Zhao Q."/>
            <person name="Zheng L."/>
            <person name="Zheng X.H."/>
            <person name="Zhong F.N."/>
            <person name="Zhong W."/>
            <person name="Zhou X."/>
            <person name="Zhu S."/>
            <person name="Zhu X."/>
            <person name="Smith H.O."/>
            <person name="Gibbs R.A."/>
            <person name="Myers E.W."/>
            <person name="Rubin G.M."/>
            <person name="Venter J.C."/>
        </authorList>
    </citation>
    <scope>NUCLEOTIDE SEQUENCE [LARGE SCALE GENOMIC DNA]</scope>
    <source>
        <strain evidence="4">Berkeley</strain>
    </source>
</reference>
<evidence type="ECO:0000313" key="2">
    <source>
        <dbReference type="EMBL" id="AFH08121.1"/>
    </source>
</evidence>
<dbReference type="GeneID" id="36853"/>
<reference evidence="2 4" key="9">
    <citation type="journal article" date="2015" name="G3 (Bethesda)">
        <title>Gene Model Annotations for Drosophila melanogaster: Impact of High-Throughput Data.</title>
        <authorList>
            <consortium name="FlyBase Consortium"/>
            <person name="Matthews B.B."/>
            <person name="Dos Santos G."/>
            <person name="Crosby M.A."/>
            <person name="Emmert D.B."/>
            <person name="St Pierre S.E."/>
            <person name="Gramates L.S."/>
            <person name="Zhou P."/>
            <person name="Schroeder A.J."/>
            <person name="Falls K."/>
            <person name="Strelets V."/>
            <person name="Russo S.M."/>
            <person name="Gelbart W.M."/>
            <person name="null"/>
        </authorList>
    </citation>
    <scope>NUCLEOTIDE SEQUENCE [LARGE SCALE GENOMIC DNA]</scope>
    <source>
        <strain evidence="4">Berkeley</strain>
    </source>
</reference>
<dbReference type="GO" id="GO:0071322">
    <property type="term" value="P:cellular response to carbohydrate stimulus"/>
    <property type="evidence" value="ECO:0000270"/>
    <property type="project" value="FlyBase"/>
</dbReference>
<reference evidence="2 4" key="3">
    <citation type="journal article" date="2002" name="Genome Biol.">
        <title>Annotation of the Drosophila melanogaster euchromatic genome: a systematic review.</title>
        <authorList>
            <person name="Misra S."/>
            <person name="Crosby M.A."/>
            <person name="Mungall C.J."/>
            <person name="Matthews B.B."/>
            <person name="Campbell K.S."/>
            <person name="Hradecky P."/>
            <person name="Huang Y."/>
            <person name="Kaminker J.S."/>
            <person name="Millburn G.H."/>
            <person name="Prochnik S.E."/>
            <person name="Smith C.D."/>
            <person name="Tupy J.L."/>
            <person name="Whitfied E.J."/>
            <person name="Bayraktaroglu L."/>
            <person name="Berman B.P."/>
            <person name="Bettencourt B.R."/>
            <person name="Celniker S.E."/>
            <person name="de Grey A.D."/>
            <person name="Drysdale R.A."/>
            <person name="Harris N.L."/>
            <person name="Richter J."/>
            <person name="Russo S."/>
            <person name="Schroeder A.J."/>
            <person name="Shu S.Q."/>
            <person name="Stapleton M."/>
            <person name="Yamada C."/>
            <person name="Ashburner M."/>
            <person name="Gelbart W.M."/>
            <person name="Rubin G.M."/>
            <person name="Lewis S.E."/>
        </authorList>
    </citation>
    <scope>GENOME REANNOTATION</scope>
    <source>
        <strain evidence="4">Berkeley</strain>
    </source>
</reference>